<feature type="chain" id="PRO_5012274119" description="DUF481 domain-containing protein" evidence="1">
    <location>
        <begin position="20"/>
        <end position="416"/>
    </location>
</feature>
<evidence type="ECO:0008006" key="4">
    <source>
        <dbReference type="Google" id="ProtNLM"/>
    </source>
</evidence>
<evidence type="ECO:0000256" key="1">
    <source>
        <dbReference type="SAM" id="SignalP"/>
    </source>
</evidence>
<reference evidence="3" key="1">
    <citation type="submission" date="2016-11" db="EMBL/GenBank/DDBJ databases">
        <authorList>
            <person name="Varghese N."/>
            <person name="Submissions S."/>
        </authorList>
    </citation>
    <scope>NUCLEOTIDE SEQUENCE [LARGE SCALE GENOMIC DNA]</scope>
    <source>
        <strain evidence="3">DSM 25330</strain>
    </source>
</reference>
<evidence type="ECO:0000313" key="2">
    <source>
        <dbReference type="EMBL" id="SHG87369.1"/>
    </source>
</evidence>
<dbReference type="STRING" id="1089305.SAMN05444148_1163"/>
<keyword evidence="1" id="KW-0732">Signal</keyword>
<protein>
    <recommendedName>
        <fullName evidence="4">DUF481 domain-containing protein</fullName>
    </recommendedName>
</protein>
<name>A0A1M5NDV2_9FLAO</name>
<dbReference type="OrthoDB" id="1489343at2"/>
<dbReference type="AlphaFoldDB" id="A0A1M5NDV2"/>
<dbReference type="Proteomes" id="UP000184522">
    <property type="component" value="Unassembled WGS sequence"/>
</dbReference>
<keyword evidence="3" id="KW-1185">Reference proteome</keyword>
<accession>A0A1M5NDV2</accession>
<dbReference type="RefSeq" id="WP_073084143.1">
    <property type="nucleotide sequence ID" value="NZ_FQWS01000001.1"/>
</dbReference>
<feature type="signal peptide" evidence="1">
    <location>
        <begin position="1"/>
        <end position="19"/>
    </location>
</feature>
<gene>
    <name evidence="2" type="ORF">SAMN05444148_1163</name>
</gene>
<sequence length="416" mass="48329">MLNRYLLIACLCVSFISFSQEETVEQVKIFLDCDRCDDEFQRQNLGNVQFVRDQDLSDVHIFVVTQRNGAGGRSYEMDFIGKNTFEAINYKLSFSTDANMTNDEVRKRVLEYLKLGLVRFWIAKGTISEVAVNVPTPENEEEEVEEEDPWNYWLFRVGANGFFNGQELNNRSNFNVNASARRVTEKNKFSLFLRYGENRSTFTFINDLDEEEDFKVFNNNKRLNVNDVLSINDHWSYGFFGSLGTSTFSNFDLFATFRPALEYSFFDYVDSAKKQLTISYRNGIRYNEYIERTVFNETEELLWEHGVQLGGRINQEWGTVNAEISFNQFLNDPTLNATNFFLSTNVRLFKGFNFNVSGSYSITRNQVNIPGGDLTVEELLLQQQQLQSGYNYFVSVGFNYAFGSIYNTIVNPRFDF</sequence>
<organism evidence="2 3">
    <name type="scientific">Winogradskyella jejuensis</name>
    <dbReference type="NCBI Taxonomy" id="1089305"/>
    <lineage>
        <taxon>Bacteria</taxon>
        <taxon>Pseudomonadati</taxon>
        <taxon>Bacteroidota</taxon>
        <taxon>Flavobacteriia</taxon>
        <taxon>Flavobacteriales</taxon>
        <taxon>Flavobacteriaceae</taxon>
        <taxon>Winogradskyella</taxon>
    </lineage>
</organism>
<evidence type="ECO:0000313" key="3">
    <source>
        <dbReference type="Proteomes" id="UP000184522"/>
    </source>
</evidence>
<proteinExistence type="predicted"/>
<dbReference type="EMBL" id="FQWS01000001">
    <property type="protein sequence ID" value="SHG87369.1"/>
    <property type="molecule type" value="Genomic_DNA"/>
</dbReference>